<sequence>MGQKGEDRIREYMESLRLEEPVSPEEFHQAVKSAYKDRSAQVYFIWKKLKELYPEVDANRVIREGSREFGLWQGRKIAEKYGAEKIGPTEAVLGQTSKGGIMVFEQEILELGDDRAVKMFHACPHAEALAELGESPETIRMFCRDMLGHCDYAICEPFPNVSIDFPTTVADGEGKGCAMTITRKNPEEK</sequence>
<reference evidence="1 2" key="1">
    <citation type="submission" date="2020-08" db="EMBL/GenBank/DDBJ databases">
        <title>Genome public.</title>
        <authorList>
            <person name="Liu C."/>
            <person name="Sun Q."/>
        </authorList>
    </citation>
    <scope>NUCLEOTIDE SEQUENCE [LARGE SCALE GENOMIC DNA]</scope>
    <source>
        <strain evidence="1 2">BX1</strain>
    </source>
</reference>
<comment type="caution">
    <text evidence="1">The sequence shown here is derived from an EMBL/GenBank/DDBJ whole genome shotgun (WGS) entry which is preliminary data.</text>
</comment>
<organism evidence="1 2">
    <name type="scientific">Yanshouia hominis</name>
    <dbReference type="NCBI Taxonomy" id="2763673"/>
    <lineage>
        <taxon>Bacteria</taxon>
        <taxon>Bacillati</taxon>
        <taxon>Bacillota</taxon>
        <taxon>Clostridia</taxon>
        <taxon>Eubacteriales</taxon>
        <taxon>Oscillospiraceae</taxon>
        <taxon>Yanshouia</taxon>
    </lineage>
</organism>
<dbReference type="EMBL" id="JACRTB010000008">
    <property type="protein sequence ID" value="MBC8575995.1"/>
    <property type="molecule type" value="Genomic_DNA"/>
</dbReference>
<dbReference type="InterPro" id="IPR026002">
    <property type="entry name" value="ATC_hydrolase-like"/>
</dbReference>
<protein>
    <submittedName>
        <fullName evidence="1">L-2-amino-thiazoline-4-carboxylic acid hydrolase</fullName>
    </submittedName>
</protein>
<evidence type="ECO:0000313" key="1">
    <source>
        <dbReference type="EMBL" id="MBC8575995.1"/>
    </source>
</evidence>
<dbReference type="GO" id="GO:0016787">
    <property type="term" value="F:hydrolase activity"/>
    <property type="evidence" value="ECO:0007669"/>
    <property type="project" value="UniProtKB-KW"/>
</dbReference>
<dbReference type="Pfam" id="PF14196">
    <property type="entry name" value="ATC_hydrolase"/>
    <property type="match status" value="1"/>
</dbReference>
<name>A0ABR7NIH5_9FIRM</name>
<keyword evidence="1" id="KW-0378">Hydrolase</keyword>
<dbReference type="RefSeq" id="WP_262399558.1">
    <property type="nucleotide sequence ID" value="NZ_JACRTB010000008.1"/>
</dbReference>
<accession>A0ABR7NIH5</accession>
<evidence type="ECO:0000313" key="2">
    <source>
        <dbReference type="Proteomes" id="UP000658131"/>
    </source>
</evidence>
<gene>
    <name evidence="1" type="ORF">H8717_06180</name>
</gene>
<keyword evidence="2" id="KW-1185">Reference proteome</keyword>
<dbReference type="Proteomes" id="UP000658131">
    <property type="component" value="Unassembled WGS sequence"/>
</dbReference>
<proteinExistence type="predicted"/>